<accession>X1FC00</accession>
<evidence type="ECO:0000313" key="1">
    <source>
        <dbReference type="EMBL" id="GAH30075.1"/>
    </source>
</evidence>
<name>X1FC00_9ZZZZ</name>
<gene>
    <name evidence="1" type="ORF">S01H4_67089</name>
</gene>
<proteinExistence type="predicted"/>
<sequence>KRTICAENLVKILSRIPLNAFKNPGLLIFYKNPIFNNNPHKKILLGFI</sequence>
<reference evidence="1" key="1">
    <citation type="journal article" date="2014" name="Front. Microbiol.">
        <title>High frequency of phylogenetically diverse reductive dehalogenase-homologous genes in deep subseafloor sedimentary metagenomes.</title>
        <authorList>
            <person name="Kawai M."/>
            <person name="Futagami T."/>
            <person name="Toyoda A."/>
            <person name="Takaki Y."/>
            <person name="Nishi S."/>
            <person name="Hori S."/>
            <person name="Arai W."/>
            <person name="Tsubouchi T."/>
            <person name="Morono Y."/>
            <person name="Uchiyama I."/>
            <person name="Ito T."/>
            <person name="Fujiyama A."/>
            <person name="Inagaki F."/>
            <person name="Takami H."/>
        </authorList>
    </citation>
    <scope>NUCLEOTIDE SEQUENCE</scope>
    <source>
        <strain evidence="1">Expedition CK06-06</strain>
    </source>
</reference>
<dbReference type="EMBL" id="BART01041959">
    <property type="protein sequence ID" value="GAH30075.1"/>
    <property type="molecule type" value="Genomic_DNA"/>
</dbReference>
<feature type="non-terminal residue" evidence="1">
    <location>
        <position position="48"/>
    </location>
</feature>
<dbReference type="AlphaFoldDB" id="X1FC00"/>
<comment type="caution">
    <text evidence="1">The sequence shown here is derived from an EMBL/GenBank/DDBJ whole genome shotgun (WGS) entry which is preliminary data.</text>
</comment>
<organism evidence="1">
    <name type="scientific">marine sediment metagenome</name>
    <dbReference type="NCBI Taxonomy" id="412755"/>
    <lineage>
        <taxon>unclassified sequences</taxon>
        <taxon>metagenomes</taxon>
        <taxon>ecological metagenomes</taxon>
    </lineage>
</organism>
<protein>
    <submittedName>
        <fullName evidence="1">Uncharacterized protein</fullName>
    </submittedName>
</protein>
<feature type="non-terminal residue" evidence="1">
    <location>
        <position position="1"/>
    </location>
</feature>